<evidence type="ECO:0000313" key="3">
    <source>
        <dbReference type="Proteomes" id="UP001066276"/>
    </source>
</evidence>
<feature type="non-terminal residue" evidence="2">
    <location>
        <position position="1"/>
    </location>
</feature>
<gene>
    <name evidence="2" type="ORF">NDU88_003889</name>
</gene>
<comment type="caution">
    <text evidence="2">The sequence shown here is derived from an EMBL/GenBank/DDBJ whole genome shotgun (WGS) entry which is preliminary data.</text>
</comment>
<feature type="region of interest" description="Disordered" evidence="1">
    <location>
        <begin position="59"/>
        <end position="80"/>
    </location>
</feature>
<sequence>RKPPALHAICQTSGHQPPRHKSPRDFQPAAREEGCEVSERAQRSLGGLLGAEVCPAALGGAPDPEAWSLSSKAPRRRGPS</sequence>
<accession>A0AAV7QAN9</accession>
<dbReference type="AlphaFoldDB" id="A0AAV7QAN9"/>
<reference evidence="2" key="1">
    <citation type="journal article" date="2022" name="bioRxiv">
        <title>Sequencing and chromosome-scale assembly of the giantPleurodeles waltlgenome.</title>
        <authorList>
            <person name="Brown T."/>
            <person name="Elewa A."/>
            <person name="Iarovenko S."/>
            <person name="Subramanian E."/>
            <person name="Araus A.J."/>
            <person name="Petzold A."/>
            <person name="Susuki M."/>
            <person name="Suzuki K.-i.T."/>
            <person name="Hayashi T."/>
            <person name="Toyoda A."/>
            <person name="Oliveira C."/>
            <person name="Osipova E."/>
            <person name="Leigh N.D."/>
            <person name="Simon A."/>
            <person name="Yun M.H."/>
        </authorList>
    </citation>
    <scope>NUCLEOTIDE SEQUENCE</scope>
    <source>
        <strain evidence="2">20211129_DDA</strain>
        <tissue evidence="2">Liver</tissue>
    </source>
</reference>
<name>A0AAV7QAN9_PLEWA</name>
<organism evidence="2 3">
    <name type="scientific">Pleurodeles waltl</name>
    <name type="common">Iberian ribbed newt</name>
    <dbReference type="NCBI Taxonomy" id="8319"/>
    <lineage>
        <taxon>Eukaryota</taxon>
        <taxon>Metazoa</taxon>
        <taxon>Chordata</taxon>
        <taxon>Craniata</taxon>
        <taxon>Vertebrata</taxon>
        <taxon>Euteleostomi</taxon>
        <taxon>Amphibia</taxon>
        <taxon>Batrachia</taxon>
        <taxon>Caudata</taxon>
        <taxon>Salamandroidea</taxon>
        <taxon>Salamandridae</taxon>
        <taxon>Pleurodelinae</taxon>
        <taxon>Pleurodeles</taxon>
    </lineage>
</organism>
<keyword evidence="3" id="KW-1185">Reference proteome</keyword>
<dbReference type="Proteomes" id="UP001066276">
    <property type="component" value="Chromosome 6"/>
</dbReference>
<dbReference type="EMBL" id="JANPWB010000010">
    <property type="protein sequence ID" value="KAJ1137491.1"/>
    <property type="molecule type" value="Genomic_DNA"/>
</dbReference>
<feature type="non-terminal residue" evidence="2">
    <location>
        <position position="80"/>
    </location>
</feature>
<evidence type="ECO:0000313" key="2">
    <source>
        <dbReference type="EMBL" id="KAJ1137491.1"/>
    </source>
</evidence>
<evidence type="ECO:0000256" key="1">
    <source>
        <dbReference type="SAM" id="MobiDB-lite"/>
    </source>
</evidence>
<protein>
    <submittedName>
        <fullName evidence="2">Uncharacterized protein</fullName>
    </submittedName>
</protein>
<feature type="region of interest" description="Disordered" evidence="1">
    <location>
        <begin position="1"/>
        <end position="36"/>
    </location>
</feature>
<proteinExistence type="predicted"/>